<protein>
    <submittedName>
        <fullName evidence="1">MFS general substrate transporter</fullName>
    </submittedName>
</protein>
<gene>
    <name evidence="1" type="ORF">BV22DRAFT_524723</name>
</gene>
<evidence type="ECO:0000313" key="2">
    <source>
        <dbReference type="Proteomes" id="UP000790709"/>
    </source>
</evidence>
<keyword evidence="2" id="KW-1185">Reference proteome</keyword>
<sequence length="531" mass="57123">MSKMPGLSTSVRSEQVPLLRSQSRPDGGSLRAQGFPWIGTRFPPATLLIPIAIATRLSGQLPSTTLLQILQRLVCRLWYELNDPESLPVNGRIPDALCANSAIEQNYAAAITVLEIVEGTGSMVGCSAASLFASRYGRRPTLLAVFSLAIAGYALLIASIFVPARTEAAVLTVSVILQSLSSSLVTIFIVNTYVVDVVSVGERTAALSAISGWCALGGALSYTLGGLITTRSDEPILVYIVAAAMLAVSCLYVFTVLPESFPEEKRDELRRQRLAQSAASSSHPHRYMVSLALIFEPLKQLIPGWKPDGGRSWRLAYCAVHVLITQIGSRYAPVAIVLYYTAKYAYTPAQTGYILTTLFLSSMFTLTIVIPSLVRYIQPYYIQSRSTTFSSEEPNDDTDSKTPETSEHLELHITSASWVIAALAVIFAGAATTLPWQLFAAVCVGLSTAHTPVFRSVVAASVAPLKQGEALAAVEMVSSVGAVLSPLIMGTVLTATITTFPQLVFYVHAVRACSMFSAHCVPLNLLPTYEC</sequence>
<reference evidence="1" key="1">
    <citation type="journal article" date="2021" name="New Phytol.">
        <title>Evolutionary innovations through gain and loss of genes in the ectomycorrhizal Boletales.</title>
        <authorList>
            <person name="Wu G."/>
            <person name="Miyauchi S."/>
            <person name="Morin E."/>
            <person name="Kuo A."/>
            <person name="Drula E."/>
            <person name="Varga T."/>
            <person name="Kohler A."/>
            <person name="Feng B."/>
            <person name="Cao Y."/>
            <person name="Lipzen A."/>
            <person name="Daum C."/>
            <person name="Hundley H."/>
            <person name="Pangilinan J."/>
            <person name="Johnson J."/>
            <person name="Barry K."/>
            <person name="LaButti K."/>
            <person name="Ng V."/>
            <person name="Ahrendt S."/>
            <person name="Min B."/>
            <person name="Choi I.G."/>
            <person name="Park H."/>
            <person name="Plett J.M."/>
            <person name="Magnuson J."/>
            <person name="Spatafora J.W."/>
            <person name="Nagy L.G."/>
            <person name="Henrissat B."/>
            <person name="Grigoriev I.V."/>
            <person name="Yang Z.L."/>
            <person name="Xu J."/>
            <person name="Martin F.M."/>
        </authorList>
    </citation>
    <scope>NUCLEOTIDE SEQUENCE</scope>
    <source>
        <strain evidence="1">KUC20120723A-06</strain>
    </source>
</reference>
<dbReference type="EMBL" id="MU266430">
    <property type="protein sequence ID" value="KAH7924233.1"/>
    <property type="molecule type" value="Genomic_DNA"/>
</dbReference>
<accession>A0ACB8BI68</accession>
<organism evidence="1 2">
    <name type="scientific">Leucogyrophana mollusca</name>
    <dbReference type="NCBI Taxonomy" id="85980"/>
    <lineage>
        <taxon>Eukaryota</taxon>
        <taxon>Fungi</taxon>
        <taxon>Dikarya</taxon>
        <taxon>Basidiomycota</taxon>
        <taxon>Agaricomycotina</taxon>
        <taxon>Agaricomycetes</taxon>
        <taxon>Agaricomycetidae</taxon>
        <taxon>Boletales</taxon>
        <taxon>Boletales incertae sedis</taxon>
        <taxon>Leucogyrophana</taxon>
    </lineage>
</organism>
<comment type="caution">
    <text evidence="1">The sequence shown here is derived from an EMBL/GenBank/DDBJ whole genome shotgun (WGS) entry which is preliminary data.</text>
</comment>
<dbReference type="Proteomes" id="UP000790709">
    <property type="component" value="Unassembled WGS sequence"/>
</dbReference>
<evidence type="ECO:0000313" key="1">
    <source>
        <dbReference type="EMBL" id="KAH7924233.1"/>
    </source>
</evidence>
<name>A0ACB8BI68_9AGAM</name>
<proteinExistence type="predicted"/>